<dbReference type="PANTHER" id="PTHR30537">
    <property type="entry name" value="HTH-TYPE TRANSCRIPTIONAL REGULATOR"/>
    <property type="match status" value="1"/>
</dbReference>
<accession>A0A420E8N8</accession>
<dbReference type="InterPro" id="IPR036388">
    <property type="entry name" value="WH-like_DNA-bd_sf"/>
</dbReference>
<dbReference type="AlphaFoldDB" id="A0A420E8N8"/>
<dbReference type="CDD" id="cd08432">
    <property type="entry name" value="PBP2_GcdR_TrpI_HvrB_AmpR_like"/>
    <property type="match status" value="1"/>
</dbReference>
<protein>
    <submittedName>
        <fullName evidence="6">LysR family transcriptional regulator</fullName>
    </submittedName>
</protein>
<dbReference type="InterPro" id="IPR005119">
    <property type="entry name" value="LysR_subst-bd"/>
</dbReference>
<dbReference type="EMBL" id="RAQO01000008">
    <property type="protein sequence ID" value="RKF15747.1"/>
    <property type="molecule type" value="Genomic_DNA"/>
</dbReference>
<comment type="similarity">
    <text evidence="1">Belongs to the LysR transcriptional regulatory family.</text>
</comment>
<dbReference type="Gene3D" id="3.40.190.10">
    <property type="entry name" value="Periplasmic binding protein-like II"/>
    <property type="match status" value="2"/>
</dbReference>
<feature type="domain" description="HTH lysR-type" evidence="5">
    <location>
        <begin position="6"/>
        <end position="63"/>
    </location>
</feature>
<dbReference type="InterPro" id="IPR000847">
    <property type="entry name" value="LysR_HTH_N"/>
</dbReference>
<evidence type="ECO:0000256" key="2">
    <source>
        <dbReference type="ARBA" id="ARBA00023015"/>
    </source>
</evidence>
<keyword evidence="2" id="KW-0805">Transcription regulation</keyword>
<dbReference type="Proteomes" id="UP000286482">
    <property type="component" value="Unassembled WGS sequence"/>
</dbReference>
<dbReference type="GO" id="GO:0043565">
    <property type="term" value="F:sequence-specific DNA binding"/>
    <property type="evidence" value="ECO:0007669"/>
    <property type="project" value="TreeGrafter"/>
</dbReference>
<dbReference type="PRINTS" id="PR00039">
    <property type="entry name" value="HTHLYSR"/>
</dbReference>
<dbReference type="InterPro" id="IPR036390">
    <property type="entry name" value="WH_DNA-bd_sf"/>
</dbReference>
<dbReference type="FunFam" id="1.10.10.10:FF:000001">
    <property type="entry name" value="LysR family transcriptional regulator"/>
    <property type="match status" value="1"/>
</dbReference>
<name>A0A420E8N8_9ALTE</name>
<evidence type="ECO:0000256" key="1">
    <source>
        <dbReference type="ARBA" id="ARBA00009437"/>
    </source>
</evidence>
<evidence type="ECO:0000259" key="5">
    <source>
        <dbReference type="PROSITE" id="PS50931"/>
    </source>
</evidence>
<keyword evidence="3" id="KW-0238">DNA-binding</keyword>
<comment type="caution">
    <text evidence="6">The sequence shown here is derived from an EMBL/GenBank/DDBJ whole genome shotgun (WGS) entry which is preliminary data.</text>
</comment>
<dbReference type="SUPFAM" id="SSF46785">
    <property type="entry name" value="Winged helix' DNA-binding domain"/>
    <property type="match status" value="1"/>
</dbReference>
<dbReference type="Pfam" id="PF00126">
    <property type="entry name" value="HTH_1"/>
    <property type="match status" value="1"/>
</dbReference>
<evidence type="ECO:0000313" key="6">
    <source>
        <dbReference type="EMBL" id="RKF15747.1"/>
    </source>
</evidence>
<dbReference type="RefSeq" id="WP_120355833.1">
    <property type="nucleotide sequence ID" value="NZ_RAQO01000008.1"/>
</dbReference>
<dbReference type="Gene3D" id="1.10.10.10">
    <property type="entry name" value="Winged helix-like DNA-binding domain superfamily/Winged helix DNA-binding domain"/>
    <property type="match status" value="1"/>
</dbReference>
<organism evidence="6 7">
    <name type="scientific">Alginatibacterium sediminis</name>
    <dbReference type="NCBI Taxonomy" id="2164068"/>
    <lineage>
        <taxon>Bacteria</taxon>
        <taxon>Pseudomonadati</taxon>
        <taxon>Pseudomonadota</taxon>
        <taxon>Gammaproteobacteria</taxon>
        <taxon>Alteromonadales</taxon>
        <taxon>Alteromonadaceae</taxon>
        <taxon>Alginatibacterium</taxon>
    </lineage>
</organism>
<gene>
    <name evidence="6" type="ORF">DBZ36_15325</name>
</gene>
<evidence type="ECO:0000256" key="4">
    <source>
        <dbReference type="ARBA" id="ARBA00023163"/>
    </source>
</evidence>
<keyword evidence="7" id="KW-1185">Reference proteome</keyword>
<proteinExistence type="inferred from homology"/>
<evidence type="ECO:0000256" key="3">
    <source>
        <dbReference type="ARBA" id="ARBA00023125"/>
    </source>
</evidence>
<reference evidence="6 7" key="1">
    <citation type="submission" date="2018-09" db="EMBL/GenBank/DDBJ databases">
        <authorList>
            <person name="Wang Z."/>
        </authorList>
    </citation>
    <scope>NUCLEOTIDE SEQUENCE [LARGE SCALE GENOMIC DNA]</scope>
    <source>
        <strain evidence="6 7">ALS 81</strain>
    </source>
</reference>
<dbReference type="PANTHER" id="PTHR30537:SF74">
    <property type="entry name" value="HTH-TYPE TRANSCRIPTIONAL REGULATOR TRPI"/>
    <property type="match status" value="1"/>
</dbReference>
<dbReference type="OrthoDB" id="5877876at2"/>
<dbReference type="SUPFAM" id="SSF53850">
    <property type="entry name" value="Periplasmic binding protein-like II"/>
    <property type="match status" value="1"/>
</dbReference>
<dbReference type="GO" id="GO:0003700">
    <property type="term" value="F:DNA-binding transcription factor activity"/>
    <property type="evidence" value="ECO:0007669"/>
    <property type="project" value="InterPro"/>
</dbReference>
<evidence type="ECO:0000313" key="7">
    <source>
        <dbReference type="Proteomes" id="UP000286482"/>
    </source>
</evidence>
<dbReference type="GO" id="GO:0006351">
    <property type="term" value="P:DNA-templated transcription"/>
    <property type="evidence" value="ECO:0007669"/>
    <property type="project" value="TreeGrafter"/>
</dbReference>
<dbReference type="PROSITE" id="PS50931">
    <property type="entry name" value="HTH_LYSR"/>
    <property type="match status" value="1"/>
</dbReference>
<keyword evidence="4" id="KW-0804">Transcription</keyword>
<dbReference type="InterPro" id="IPR058163">
    <property type="entry name" value="LysR-type_TF_proteobact-type"/>
</dbReference>
<sequence>MKERLPPLNSLYYFHWAAQLLSFSAAANELNVSAGAISQQIRQLEDRLQCRLFERQHRQVQLSEQGEILFRYTTSGFAALQDGVRQLNGDPDPSSLSLSVIPSFAQQWLVPRLGSFSQQHSELSVLLQSSNALVDFRKHRVDLCVRYGMGKYADLESHWLMDDFLYPVCHPIYQERHQIYKLEDLSKADLLEDARPDMNWNYWLELAGHDPQTIKPSLRYQGAHLVVQGALAVQGVALVRHNVAWKFIEEGTLVRIGDIDIRSAYRYFLCAPSSYFKRSKIRSFETWIQEQASLFWQQSLAKDAAQRRVIDAPEFDDSGS</sequence>
<dbReference type="Pfam" id="PF03466">
    <property type="entry name" value="LysR_substrate"/>
    <property type="match status" value="1"/>
</dbReference>